<evidence type="ECO:0000313" key="2">
    <source>
        <dbReference type="Proteomes" id="UP001224622"/>
    </source>
</evidence>
<name>A0AAJ1YDR1_SERFO</name>
<accession>A0AAJ1YDR1</accession>
<proteinExistence type="predicted"/>
<sequence length="122" mass="13135">MGILEHDRCCIHSSSYYSDKGISVSDASGNIASSDLTVTAVSPTVIKILCSRKLIGKVTVTIGDSAYGGAHNICDGGSEVAYNKWEYGVVNQYPQENIPELVNKNYSLATFAAIQPIEFKEV</sequence>
<dbReference type="RefSeq" id="WP_309047184.1">
    <property type="nucleotide sequence ID" value="NZ_JAVIGA010000007.1"/>
</dbReference>
<dbReference type="EMBL" id="JAVIGA010000007">
    <property type="protein sequence ID" value="MDQ9126575.1"/>
    <property type="molecule type" value="Genomic_DNA"/>
</dbReference>
<reference evidence="1" key="1">
    <citation type="submission" date="2023-08" db="EMBL/GenBank/DDBJ databases">
        <title>The Comparative Genomic Analysis of Yersiniaceae from Polar Regions.</title>
        <authorList>
            <person name="Goncharov A."/>
            <person name="Aslanov B."/>
            <person name="Kolodzhieva V."/>
            <person name="Azarov D."/>
            <person name="Mochov A."/>
            <person name="Lebedeva E."/>
        </authorList>
    </citation>
    <scope>NUCLEOTIDE SEQUENCE</scope>
    <source>
        <strain evidence="1">Vf</strain>
    </source>
</reference>
<dbReference type="Proteomes" id="UP001224622">
    <property type="component" value="Unassembled WGS sequence"/>
</dbReference>
<dbReference type="AlphaFoldDB" id="A0AAJ1YDR1"/>
<comment type="caution">
    <text evidence="1">The sequence shown here is derived from an EMBL/GenBank/DDBJ whole genome shotgun (WGS) entry which is preliminary data.</text>
</comment>
<organism evidence="1 2">
    <name type="scientific">Serratia fonticola</name>
    <dbReference type="NCBI Taxonomy" id="47917"/>
    <lineage>
        <taxon>Bacteria</taxon>
        <taxon>Pseudomonadati</taxon>
        <taxon>Pseudomonadota</taxon>
        <taxon>Gammaproteobacteria</taxon>
        <taxon>Enterobacterales</taxon>
        <taxon>Yersiniaceae</taxon>
        <taxon>Serratia</taxon>
    </lineage>
</organism>
<evidence type="ECO:0000313" key="1">
    <source>
        <dbReference type="EMBL" id="MDQ9126575.1"/>
    </source>
</evidence>
<protein>
    <submittedName>
        <fullName evidence="1">Uncharacterized protein</fullName>
    </submittedName>
</protein>
<gene>
    <name evidence="1" type="ORF">RDT67_09040</name>
</gene>